<keyword evidence="1" id="KW-0732">Signal</keyword>
<evidence type="ECO:0000313" key="2">
    <source>
        <dbReference type="EMBL" id="QDV09147.1"/>
    </source>
</evidence>
<feature type="signal peptide" evidence="1">
    <location>
        <begin position="1"/>
        <end position="17"/>
    </location>
</feature>
<organism evidence="2 3">
    <name type="scientific">Saltatorellus ferox</name>
    <dbReference type="NCBI Taxonomy" id="2528018"/>
    <lineage>
        <taxon>Bacteria</taxon>
        <taxon>Pseudomonadati</taxon>
        <taxon>Planctomycetota</taxon>
        <taxon>Planctomycetia</taxon>
        <taxon>Planctomycetia incertae sedis</taxon>
        <taxon>Saltatorellus</taxon>
    </lineage>
</organism>
<gene>
    <name evidence="2" type="ORF">Poly30_47040</name>
</gene>
<dbReference type="EMBL" id="CP036434">
    <property type="protein sequence ID" value="QDV09147.1"/>
    <property type="molecule type" value="Genomic_DNA"/>
</dbReference>
<reference evidence="2 3" key="1">
    <citation type="submission" date="2019-02" db="EMBL/GenBank/DDBJ databases">
        <title>Deep-cultivation of Planctomycetes and their phenomic and genomic characterization uncovers novel biology.</title>
        <authorList>
            <person name="Wiegand S."/>
            <person name="Jogler M."/>
            <person name="Boedeker C."/>
            <person name="Pinto D."/>
            <person name="Vollmers J."/>
            <person name="Rivas-Marin E."/>
            <person name="Kohn T."/>
            <person name="Peeters S.H."/>
            <person name="Heuer A."/>
            <person name="Rast P."/>
            <person name="Oberbeckmann S."/>
            <person name="Bunk B."/>
            <person name="Jeske O."/>
            <person name="Meyerdierks A."/>
            <person name="Storesund J.E."/>
            <person name="Kallscheuer N."/>
            <person name="Luecker S."/>
            <person name="Lage O.M."/>
            <person name="Pohl T."/>
            <person name="Merkel B.J."/>
            <person name="Hornburger P."/>
            <person name="Mueller R.-W."/>
            <person name="Bruemmer F."/>
            <person name="Labrenz M."/>
            <person name="Spormann A.M."/>
            <person name="Op den Camp H."/>
            <person name="Overmann J."/>
            <person name="Amann R."/>
            <person name="Jetten M.S.M."/>
            <person name="Mascher T."/>
            <person name="Medema M.H."/>
            <person name="Devos D.P."/>
            <person name="Kaster A.-K."/>
            <person name="Ovreas L."/>
            <person name="Rohde M."/>
            <person name="Galperin M.Y."/>
            <person name="Jogler C."/>
        </authorList>
    </citation>
    <scope>NUCLEOTIDE SEQUENCE [LARGE SCALE GENOMIC DNA]</scope>
    <source>
        <strain evidence="2 3">Poly30</strain>
    </source>
</reference>
<accession>A0A518EYI2</accession>
<proteinExistence type="predicted"/>
<dbReference type="Proteomes" id="UP000320390">
    <property type="component" value="Chromosome"/>
</dbReference>
<name>A0A518EYI2_9BACT</name>
<evidence type="ECO:0000313" key="3">
    <source>
        <dbReference type="Proteomes" id="UP000320390"/>
    </source>
</evidence>
<keyword evidence="3" id="KW-1185">Reference proteome</keyword>
<feature type="chain" id="PRO_5021722846" evidence="1">
    <location>
        <begin position="18"/>
        <end position="165"/>
    </location>
</feature>
<sequence precursor="true">MSHFLRLASTFALSALALVASGFSDDGIPVKCTGCTFTQVGPANGNTGGANPCGADIRITIMSFNGSCALAENVCQQASPCFAGIQVEYRSLCPVTLDYLAGPNGGMQGSLPLPPTAGGAWTDVIPPWLETLACGSPTHILHALITDPTGRRAWSTANYWCNACD</sequence>
<dbReference type="RefSeq" id="WP_145203037.1">
    <property type="nucleotide sequence ID" value="NZ_CP036434.1"/>
</dbReference>
<evidence type="ECO:0000256" key="1">
    <source>
        <dbReference type="SAM" id="SignalP"/>
    </source>
</evidence>
<dbReference type="AlphaFoldDB" id="A0A518EYI2"/>
<protein>
    <submittedName>
        <fullName evidence="2">Uncharacterized protein</fullName>
    </submittedName>
</protein>